<dbReference type="AlphaFoldDB" id="A0AAV7NKY2"/>
<evidence type="ECO:0000256" key="1">
    <source>
        <dbReference type="SAM" id="MobiDB-lite"/>
    </source>
</evidence>
<feature type="compositionally biased region" description="Basic and acidic residues" evidence="1">
    <location>
        <begin position="15"/>
        <end position="34"/>
    </location>
</feature>
<evidence type="ECO:0000313" key="2">
    <source>
        <dbReference type="EMBL" id="KAJ1116715.1"/>
    </source>
</evidence>
<organism evidence="2 3">
    <name type="scientific">Pleurodeles waltl</name>
    <name type="common">Iberian ribbed newt</name>
    <dbReference type="NCBI Taxonomy" id="8319"/>
    <lineage>
        <taxon>Eukaryota</taxon>
        <taxon>Metazoa</taxon>
        <taxon>Chordata</taxon>
        <taxon>Craniata</taxon>
        <taxon>Vertebrata</taxon>
        <taxon>Euteleostomi</taxon>
        <taxon>Amphibia</taxon>
        <taxon>Batrachia</taxon>
        <taxon>Caudata</taxon>
        <taxon>Salamandroidea</taxon>
        <taxon>Salamandridae</taxon>
        <taxon>Pleurodelinae</taxon>
        <taxon>Pleurodeles</taxon>
    </lineage>
</organism>
<sequence>MLNNSRWHKSQTTSDRSRELEAQDTAERTRREHKEAVTWMRTKRLEADKPRGKRMPTAESLQYWGQTGPALGSPTFLEEHSFLRWRLNQGPVQQDTLEARKEKNLDKNTSTCMQETL</sequence>
<accession>A0AAV7NKY2</accession>
<feature type="region of interest" description="Disordered" evidence="1">
    <location>
        <begin position="1"/>
        <end position="34"/>
    </location>
</feature>
<comment type="caution">
    <text evidence="2">The sequence shown here is derived from an EMBL/GenBank/DDBJ whole genome shotgun (WGS) entry which is preliminary data.</text>
</comment>
<keyword evidence="3" id="KW-1185">Reference proteome</keyword>
<feature type="compositionally biased region" description="Polar residues" evidence="1">
    <location>
        <begin position="1"/>
        <end position="14"/>
    </location>
</feature>
<reference evidence="2" key="1">
    <citation type="journal article" date="2022" name="bioRxiv">
        <title>Sequencing and chromosome-scale assembly of the giantPleurodeles waltlgenome.</title>
        <authorList>
            <person name="Brown T."/>
            <person name="Elewa A."/>
            <person name="Iarovenko S."/>
            <person name="Subramanian E."/>
            <person name="Araus A.J."/>
            <person name="Petzold A."/>
            <person name="Susuki M."/>
            <person name="Suzuki K.-i.T."/>
            <person name="Hayashi T."/>
            <person name="Toyoda A."/>
            <person name="Oliveira C."/>
            <person name="Osipova E."/>
            <person name="Leigh N.D."/>
            <person name="Simon A."/>
            <person name="Yun M.H."/>
        </authorList>
    </citation>
    <scope>NUCLEOTIDE SEQUENCE</scope>
    <source>
        <strain evidence="2">20211129_DDA</strain>
        <tissue evidence="2">Liver</tissue>
    </source>
</reference>
<dbReference type="Proteomes" id="UP001066276">
    <property type="component" value="Chromosome 8"/>
</dbReference>
<proteinExistence type="predicted"/>
<dbReference type="EMBL" id="JANPWB010000012">
    <property type="protein sequence ID" value="KAJ1116715.1"/>
    <property type="molecule type" value="Genomic_DNA"/>
</dbReference>
<name>A0AAV7NKY2_PLEWA</name>
<evidence type="ECO:0000313" key="3">
    <source>
        <dbReference type="Proteomes" id="UP001066276"/>
    </source>
</evidence>
<gene>
    <name evidence="2" type="ORF">NDU88_004921</name>
</gene>
<protein>
    <submittedName>
        <fullName evidence="2">Uncharacterized protein</fullName>
    </submittedName>
</protein>